<dbReference type="EMBL" id="JABAHT010000076">
    <property type="protein sequence ID" value="KAF4666332.1"/>
    <property type="molecule type" value="Genomic_DNA"/>
</dbReference>
<evidence type="ECO:0000256" key="5">
    <source>
        <dbReference type="ARBA" id="ARBA00022927"/>
    </source>
</evidence>
<evidence type="ECO:0000256" key="3">
    <source>
        <dbReference type="ARBA" id="ARBA00022448"/>
    </source>
</evidence>
<dbReference type="Proteomes" id="UP000570595">
    <property type="component" value="Unassembled WGS sequence"/>
</dbReference>
<dbReference type="GO" id="GO:0005774">
    <property type="term" value="C:vacuolar membrane"/>
    <property type="evidence" value="ECO:0007669"/>
    <property type="project" value="TreeGrafter"/>
</dbReference>
<dbReference type="GO" id="GO:0006886">
    <property type="term" value="P:intracellular protein transport"/>
    <property type="evidence" value="ECO:0007669"/>
    <property type="project" value="InterPro"/>
</dbReference>
<dbReference type="PANTHER" id="PTHR13768">
    <property type="entry name" value="SOLUBLE NSF ATTACHMENT PROTEIN SNAP"/>
    <property type="match status" value="1"/>
</dbReference>
<keyword evidence="3" id="KW-0813">Transport</keyword>
<dbReference type="OrthoDB" id="26569at2759"/>
<comment type="similarity">
    <text evidence="2">Belongs to the SNAP family.</text>
</comment>
<evidence type="ECO:0000256" key="2">
    <source>
        <dbReference type="ARBA" id="ARBA00010050"/>
    </source>
</evidence>
<dbReference type="GO" id="GO:0019905">
    <property type="term" value="F:syntaxin binding"/>
    <property type="evidence" value="ECO:0007669"/>
    <property type="project" value="TreeGrafter"/>
</dbReference>
<evidence type="ECO:0000256" key="1">
    <source>
        <dbReference type="ARBA" id="ARBA00004170"/>
    </source>
</evidence>
<sequence>MSMVEEARDHVKKAQDALHPSIWRLQFSPDYLVAALELSQAAACFQSASLNEQAAKAWLKAAELRKDHIRDYQEAGRNFESAGQLLQNPEHYKVAADCYLSAGKADQAARAWTKVADMLSKTDPAGATEAYRKVVDIYMDDGDAKRGGNAYAVEALRVYEDWLLSRRELEKWLEASKESSKLLEAAGLYASAHKELLAQVVVLLSMGDAVRADEVLASCLNVNGFLASEEMAAGEGMVIAYRNNDAEALQNAVNKNCVKFLPIEIVKLAKSLKVAELPPSAAPTGEDRSPVKDNADVAEATADDLGTLLL</sequence>
<reference evidence="9 10" key="1">
    <citation type="submission" date="2020-04" db="EMBL/GenBank/DDBJ databases">
        <title>Perkinsus olseni comparative genomics.</title>
        <authorList>
            <person name="Bogema D.R."/>
        </authorList>
    </citation>
    <scope>NUCLEOTIDE SEQUENCE [LARGE SCALE GENOMIC DNA]</scope>
    <source>
        <strain evidence="9">ATCC PRA-179</strain>
    </source>
</reference>
<evidence type="ECO:0000256" key="4">
    <source>
        <dbReference type="ARBA" id="ARBA00022892"/>
    </source>
</evidence>
<evidence type="ECO:0000256" key="6">
    <source>
        <dbReference type="ARBA" id="ARBA00023136"/>
    </source>
</evidence>
<dbReference type="GO" id="GO:0005483">
    <property type="term" value="F:soluble NSF attachment protein activity"/>
    <property type="evidence" value="ECO:0007669"/>
    <property type="project" value="TreeGrafter"/>
</dbReference>
<comment type="subcellular location">
    <subcellularLocation>
        <location evidence="1">Membrane</location>
        <topology evidence="1">Peripheral membrane protein</topology>
    </subcellularLocation>
</comment>
<dbReference type="Gene3D" id="1.25.40.10">
    <property type="entry name" value="Tetratricopeptide repeat domain"/>
    <property type="match status" value="1"/>
</dbReference>
<dbReference type="InterPro" id="IPR011990">
    <property type="entry name" value="TPR-like_helical_dom_sf"/>
</dbReference>
<dbReference type="GO" id="GO:0016192">
    <property type="term" value="P:vesicle-mediated transport"/>
    <property type="evidence" value="ECO:0007669"/>
    <property type="project" value="UniProtKB-KW"/>
</dbReference>
<dbReference type="GO" id="GO:0031201">
    <property type="term" value="C:SNARE complex"/>
    <property type="evidence" value="ECO:0007669"/>
    <property type="project" value="TreeGrafter"/>
</dbReference>
<protein>
    <recommendedName>
        <fullName evidence="7">Gamma-soluble NSF attachment protein</fullName>
    </recommendedName>
    <alternativeName>
        <fullName evidence="8">N-ethylmaleimide-sensitive factor attachment protein gamma</fullName>
    </alternativeName>
</protein>
<accession>A0A7J6M462</accession>
<proteinExistence type="inferred from homology"/>
<evidence type="ECO:0000313" key="9">
    <source>
        <dbReference type="EMBL" id="KAF4666332.1"/>
    </source>
</evidence>
<gene>
    <name evidence="9" type="ORF">FOZ61_009912</name>
</gene>
<evidence type="ECO:0000256" key="7">
    <source>
        <dbReference type="ARBA" id="ARBA00040047"/>
    </source>
</evidence>
<dbReference type="SUPFAM" id="SSF48452">
    <property type="entry name" value="TPR-like"/>
    <property type="match status" value="1"/>
</dbReference>
<dbReference type="Pfam" id="PF14938">
    <property type="entry name" value="SNAP"/>
    <property type="match status" value="1"/>
</dbReference>
<comment type="caution">
    <text evidence="9">The sequence shown here is derived from an EMBL/GenBank/DDBJ whole genome shotgun (WGS) entry which is preliminary data.</text>
</comment>
<dbReference type="AlphaFoldDB" id="A0A7J6M462"/>
<organism evidence="9 10">
    <name type="scientific">Perkinsus olseni</name>
    <name type="common">Perkinsus atlanticus</name>
    <dbReference type="NCBI Taxonomy" id="32597"/>
    <lineage>
        <taxon>Eukaryota</taxon>
        <taxon>Sar</taxon>
        <taxon>Alveolata</taxon>
        <taxon>Perkinsozoa</taxon>
        <taxon>Perkinsea</taxon>
        <taxon>Perkinsida</taxon>
        <taxon>Perkinsidae</taxon>
        <taxon>Perkinsus</taxon>
    </lineage>
</organism>
<keyword evidence="6" id="KW-0472">Membrane</keyword>
<dbReference type="PANTHER" id="PTHR13768:SF2">
    <property type="entry name" value="GAMMA-SOLUBLE NSF ATTACHMENT PROTEIN"/>
    <property type="match status" value="1"/>
</dbReference>
<evidence type="ECO:0000313" key="10">
    <source>
        <dbReference type="Proteomes" id="UP000570595"/>
    </source>
</evidence>
<evidence type="ECO:0000256" key="8">
    <source>
        <dbReference type="ARBA" id="ARBA00042485"/>
    </source>
</evidence>
<name>A0A7J6M462_PEROL</name>
<keyword evidence="5" id="KW-0653">Protein transport</keyword>
<keyword evidence="4" id="KW-0931">ER-Golgi transport</keyword>
<dbReference type="InterPro" id="IPR000744">
    <property type="entry name" value="NSF_attach"/>
</dbReference>